<protein>
    <submittedName>
        <fullName evidence="1">Uncharacterized protein</fullName>
    </submittedName>
</protein>
<accession>A0AAV4BGD1</accession>
<evidence type="ECO:0000313" key="2">
    <source>
        <dbReference type="Proteomes" id="UP000735302"/>
    </source>
</evidence>
<keyword evidence="2" id="KW-1185">Reference proteome</keyword>
<sequence length="118" mass="12918">MEAVSSGIQPAKRFCAQKMIEMLENNKDLPSVLSEESNESYYSLSSSDSDSDFDIRARSRSLSRPITFGEVPSASNKKGKGKGFSRVRAAVRNVGLEDDDPEVLHKVAYTTGYCGCSK</sequence>
<organism evidence="1 2">
    <name type="scientific">Plakobranchus ocellatus</name>
    <dbReference type="NCBI Taxonomy" id="259542"/>
    <lineage>
        <taxon>Eukaryota</taxon>
        <taxon>Metazoa</taxon>
        <taxon>Spiralia</taxon>
        <taxon>Lophotrochozoa</taxon>
        <taxon>Mollusca</taxon>
        <taxon>Gastropoda</taxon>
        <taxon>Heterobranchia</taxon>
        <taxon>Euthyneura</taxon>
        <taxon>Panpulmonata</taxon>
        <taxon>Sacoglossa</taxon>
        <taxon>Placobranchoidea</taxon>
        <taxon>Plakobranchidae</taxon>
        <taxon>Plakobranchus</taxon>
    </lineage>
</organism>
<proteinExistence type="predicted"/>
<comment type="caution">
    <text evidence="1">The sequence shown here is derived from an EMBL/GenBank/DDBJ whole genome shotgun (WGS) entry which is preliminary data.</text>
</comment>
<dbReference type="Proteomes" id="UP000735302">
    <property type="component" value="Unassembled WGS sequence"/>
</dbReference>
<gene>
    <name evidence="1" type="ORF">PoB_004515800</name>
</gene>
<dbReference type="EMBL" id="BLXT01004970">
    <property type="protein sequence ID" value="GFO18653.1"/>
    <property type="molecule type" value="Genomic_DNA"/>
</dbReference>
<dbReference type="AlphaFoldDB" id="A0AAV4BGD1"/>
<name>A0AAV4BGD1_9GAST</name>
<reference evidence="1 2" key="1">
    <citation type="journal article" date="2021" name="Elife">
        <title>Chloroplast acquisition without the gene transfer in kleptoplastic sea slugs, Plakobranchus ocellatus.</title>
        <authorList>
            <person name="Maeda T."/>
            <person name="Takahashi S."/>
            <person name="Yoshida T."/>
            <person name="Shimamura S."/>
            <person name="Takaki Y."/>
            <person name="Nagai Y."/>
            <person name="Toyoda A."/>
            <person name="Suzuki Y."/>
            <person name="Arimoto A."/>
            <person name="Ishii H."/>
            <person name="Satoh N."/>
            <person name="Nishiyama T."/>
            <person name="Hasebe M."/>
            <person name="Maruyama T."/>
            <person name="Minagawa J."/>
            <person name="Obokata J."/>
            <person name="Shigenobu S."/>
        </authorList>
    </citation>
    <scope>NUCLEOTIDE SEQUENCE [LARGE SCALE GENOMIC DNA]</scope>
</reference>
<evidence type="ECO:0000313" key="1">
    <source>
        <dbReference type="EMBL" id="GFO18653.1"/>
    </source>
</evidence>